<dbReference type="EMBL" id="JAVEPI010000001">
    <property type="protein sequence ID" value="KAK1444767.1"/>
    <property type="molecule type" value="Genomic_DNA"/>
</dbReference>
<keyword evidence="3" id="KW-1185">Reference proteome</keyword>
<name>A0AAD8PG76_BABGI</name>
<organism evidence="2 3">
    <name type="scientific">Babesia gibsoni</name>
    <dbReference type="NCBI Taxonomy" id="33632"/>
    <lineage>
        <taxon>Eukaryota</taxon>
        <taxon>Sar</taxon>
        <taxon>Alveolata</taxon>
        <taxon>Apicomplexa</taxon>
        <taxon>Aconoidasida</taxon>
        <taxon>Piroplasmida</taxon>
        <taxon>Babesiidae</taxon>
        <taxon>Babesia</taxon>
    </lineage>
</organism>
<evidence type="ECO:0000313" key="2">
    <source>
        <dbReference type="EMBL" id="KAK1444767.1"/>
    </source>
</evidence>
<dbReference type="Proteomes" id="UP001230268">
    <property type="component" value="Unassembled WGS sequence"/>
</dbReference>
<reference evidence="2" key="1">
    <citation type="submission" date="2023-08" db="EMBL/GenBank/DDBJ databases">
        <title>Draft sequence of the Babesia gibsoni genome.</title>
        <authorList>
            <person name="Yamagishi J.Y."/>
            <person name="Xuan X.X."/>
        </authorList>
    </citation>
    <scope>NUCLEOTIDE SEQUENCE</scope>
    <source>
        <strain evidence="2">Azabu</strain>
    </source>
</reference>
<dbReference type="AlphaFoldDB" id="A0AAD8PG76"/>
<comment type="caution">
    <text evidence="2">The sequence shown here is derived from an EMBL/GenBank/DDBJ whole genome shotgun (WGS) entry which is preliminary data.</text>
</comment>
<gene>
    <name evidence="2" type="ORF">BgAZ_106730</name>
</gene>
<feature type="region of interest" description="Disordered" evidence="1">
    <location>
        <begin position="207"/>
        <end position="235"/>
    </location>
</feature>
<evidence type="ECO:0000256" key="1">
    <source>
        <dbReference type="SAM" id="MobiDB-lite"/>
    </source>
</evidence>
<sequence>MPIHVTRLYSKNRHCDRVKRSRRQHYFFNKRLEQDSMKEPAEFQRVINTQRIMMSNIFGQPMSQTLGDGGIIPNMNRASDKVAHVKKYFGIPDNASAEVSECCERVARNPSRTHGEFEGKESIMRKTFYRPVISKESDEEFNRVADYKEGEAPAPKEVGKHEHSNRYYSGLFTEIAFKNLSERHMNELRRMEIDAKQGRFNVSAMYKREELQEDGEEAEYNPAEDFPFLEGKKLE</sequence>
<proteinExistence type="predicted"/>
<accession>A0AAD8PG76</accession>
<protein>
    <submittedName>
        <fullName evidence="2">Uncharacterized protein</fullName>
    </submittedName>
</protein>
<evidence type="ECO:0000313" key="3">
    <source>
        <dbReference type="Proteomes" id="UP001230268"/>
    </source>
</evidence>